<protein>
    <recommendedName>
        <fullName evidence="2">EfeO-type cupredoxin-like domain-containing protein</fullName>
    </recommendedName>
</protein>
<dbReference type="Proteomes" id="UP000177159">
    <property type="component" value="Unassembled WGS sequence"/>
</dbReference>
<dbReference type="InterPro" id="IPR028096">
    <property type="entry name" value="EfeO_Cupredoxin"/>
</dbReference>
<sequence length="156" mass="16762">MNQTTEPKNDGYAKRPLWQWVVVYAVIGGIIYAGIYYFFLAKKGGYNETVSTTPTQTAETTQQAPATITYSSSGFSPSTVTVKSGGTITWINTSDKEVQIGANPHPAHSGNREVSGGEFTLNLQPGEEKSVVVSKVGTFGFHNHGNSLEEGTIVVE</sequence>
<accession>A0A1F7GZZ0</accession>
<reference evidence="3 4" key="1">
    <citation type="journal article" date="2016" name="Nat. Commun.">
        <title>Thousands of microbial genomes shed light on interconnected biogeochemical processes in an aquifer system.</title>
        <authorList>
            <person name="Anantharaman K."/>
            <person name="Brown C.T."/>
            <person name="Hug L.A."/>
            <person name="Sharon I."/>
            <person name="Castelle C.J."/>
            <person name="Probst A.J."/>
            <person name="Thomas B.C."/>
            <person name="Singh A."/>
            <person name="Wilkins M.J."/>
            <person name="Karaoz U."/>
            <person name="Brodie E.L."/>
            <person name="Williams K.H."/>
            <person name="Hubbard S.S."/>
            <person name="Banfield J.F."/>
        </authorList>
    </citation>
    <scope>NUCLEOTIDE SEQUENCE [LARGE SCALE GENOMIC DNA]</scope>
</reference>
<organism evidence="3 4">
    <name type="scientific">Candidatus Roizmanbacteria bacterium RIFCSPHIGHO2_02_FULL_37_24</name>
    <dbReference type="NCBI Taxonomy" id="1802037"/>
    <lineage>
        <taxon>Bacteria</taxon>
        <taxon>Candidatus Roizmaniibacteriota</taxon>
    </lineage>
</organism>
<gene>
    <name evidence="3" type="ORF">A3C24_04155</name>
</gene>
<keyword evidence="1" id="KW-0812">Transmembrane</keyword>
<dbReference type="AlphaFoldDB" id="A0A1F7GZZ0"/>
<keyword evidence="1" id="KW-0472">Membrane</keyword>
<keyword evidence="1" id="KW-1133">Transmembrane helix</keyword>
<dbReference type="SUPFAM" id="SSF49503">
    <property type="entry name" value="Cupredoxins"/>
    <property type="match status" value="1"/>
</dbReference>
<feature type="transmembrane region" description="Helical" evidence="1">
    <location>
        <begin position="17"/>
        <end position="39"/>
    </location>
</feature>
<proteinExistence type="predicted"/>
<name>A0A1F7GZZ0_9BACT</name>
<feature type="domain" description="EfeO-type cupredoxin-like" evidence="2">
    <location>
        <begin position="55"/>
        <end position="155"/>
    </location>
</feature>
<evidence type="ECO:0000259" key="2">
    <source>
        <dbReference type="Pfam" id="PF13473"/>
    </source>
</evidence>
<dbReference type="Pfam" id="PF13473">
    <property type="entry name" value="Cupredoxin_1"/>
    <property type="match status" value="1"/>
</dbReference>
<evidence type="ECO:0000313" key="3">
    <source>
        <dbReference type="EMBL" id="OGK24264.1"/>
    </source>
</evidence>
<evidence type="ECO:0000313" key="4">
    <source>
        <dbReference type="Proteomes" id="UP000177159"/>
    </source>
</evidence>
<dbReference type="EMBL" id="MFZM01000010">
    <property type="protein sequence ID" value="OGK24264.1"/>
    <property type="molecule type" value="Genomic_DNA"/>
</dbReference>
<comment type="caution">
    <text evidence="3">The sequence shown here is derived from an EMBL/GenBank/DDBJ whole genome shotgun (WGS) entry which is preliminary data.</text>
</comment>
<dbReference type="InterPro" id="IPR008972">
    <property type="entry name" value="Cupredoxin"/>
</dbReference>
<dbReference type="Gene3D" id="2.60.40.420">
    <property type="entry name" value="Cupredoxins - blue copper proteins"/>
    <property type="match status" value="1"/>
</dbReference>
<evidence type="ECO:0000256" key="1">
    <source>
        <dbReference type="SAM" id="Phobius"/>
    </source>
</evidence>